<feature type="transmembrane region" description="Helical" evidence="6">
    <location>
        <begin position="276"/>
        <end position="298"/>
    </location>
</feature>
<accession>A0A162HZN9</accession>
<dbReference type="Gene3D" id="1.20.1740.10">
    <property type="entry name" value="Amino acid/polyamine transporter I"/>
    <property type="match status" value="1"/>
</dbReference>
<sequence>MHEGATGKKEPNEGLHRTLSYAHGDAEATTSSHVADAKVRRGIHSRHAQMIAIGGIIGTGLFVGSGQALAVTGPGTLLLAYCIICVLVYGATTTIITVGTYIPLDGSSMAAHAARYVSESLGFAMGWLYWYTFGILVAYEITAAALVISYWPNPVHIAAWLSILWLVIVGLNMLPVRFYAESEFWFAGVKVIMIVGLILFALILAAGGGPSHEAIGFRYWRSPGAVNEYLVDGAAGRFCALLYATTFSLFSFVLGPETIVLMSGEIKSPRKNLPRAANSVILRLVFFYVLGVLAVGVICPSNAKGLLDGGHGAAASPWTIAMRNAGIQALDSIINAGIILSAWSAGNSFLYMSSRALYSLACNGMAPAVFSRINRWGVPSNAVLFSALYGVLSFLNVSSSTSAVFNWFISFTNIGGLLSWICCCIVYIRFKKACAAQGVTELPYESVFQPFAVWATLTFCIILALLNGFYVFFPGHWSTESFLTSYLGIPVFLTIYSCHRLKHRHRPWAHAPGDVDLVTGLDEVMSLEEDELSSQDRASNGAQSVRERLRRVLEFFSESTGIAETAGARRNH</sequence>
<keyword evidence="2" id="KW-0813">Transport</keyword>
<feature type="transmembrane region" description="Helical" evidence="6">
    <location>
        <begin position="128"/>
        <end position="151"/>
    </location>
</feature>
<dbReference type="GO" id="GO:0015171">
    <property type="term" value="F:amino acid transmembrane transporter activity"/>
    <property type="evidence" value="ECO:0007669"/>
    <property type="project" value="TreeGrafter"/>
</dbReference>
<dbReference type="AlphaFoldDB" id="A0A162HZN9"/>
<feature type="transmembrane region" description="Helical" evidence="6">
    <location>
        <begin position="229"/>
        <end position="255"/>
    </location>
</feature>
<keyword evidence="9" id="KW-1185">Reference proteome</keyword>
<dbReference type="PANTHER" id="PTHR43341">
    <property type="entry name" value="AMINO ACID PERMEASE"/>
    <property type="match status" value="1"/>
</dbReference>
<evidence type="ECO:0000313" key="9">
    <source>
        <dbReference type="Proteomes" id="UP000078544"/>
    </source>
</evidence>
<comment type="caution">
    <text evidence="8">The sequence shown here is derived from an EMBL/GenBank/DDBJ whole genome shotgun (WGS) entry which is preliminary data.</text>
</comment>
<feature type="transmembrane region" description="Helical" evidence="6">
    <location>
        <begin position="78"/>
        <end position="102"/>
    </location>
</feature>
<dbReference type="FunFam" id="1.20.1740.10:FF:000001">
    <property type="entry name" value="Amino acid permease"/>
    <property type="match status" value="1"/>
</dbReference>
<evidence type="ECO:0000256" key="6">
    <source>
        <dbReference type="SAM" id="Phobius"/>
    </source>
</evidence>
<dbReference type="Proteomes" id="UP000078544">
    <property type="component" value="Unassembled WGS sequence"/>
</dbReference>
<evidence type="ECO:0000256" key="3">
    <source>
        <dbReference type="ARBA" id="ARBA00022692"/>
    </source>
</evidence>
<evidence type="ECO:0000256" key="4">
    <source>
        <dbReference type="ARBA" id="ARBA00022989"/>
    </source>
</evidence>
<dbReference type="OrthoDB" id="3900342at2759"/>
<feature type="transmembrane region" description="Helical" evidence="6">
    <location>
        <begin position="479"/>
        <end position="498"/>
    </location>
</feature>
<feature type="transmembrane region" description="Helical" evidence="6">
    <location>
        <begin position="191"/>
        <end position="209"/>
    </location>
</feature>
<evidence type="ECO:0000256" key="2">
    <source>
        <dbReference type="ARBA" id="ARBA00022448"/>
    </source>
</evidence>
<dbReference type="InterPro" id="IPR050524">
    <property type="entry name" value="APC_YAT"/>
</dbReference>
<dbReference type="GO" id="GO:0016020">
    <property type="term" value="C:membrane"/>
    <property type="evidence" value="ECO:0007669"/>
    <property type="project" value="UniProtKB-SubCell"/>
</dbReference>
<feature type="transmembrane region" description="Helical" evidence="6">
    <location>
        <begin position="407"/>
        <end position="430"/>
    </location>
</feature>
<dbReference type="Pfam" id="PF00324">
    <property type="entry name" value="AA_permease"/>
    <property type="match status" value="1"/>
</dbReference>
<reference evidence="8 9" key="1">
    <citation type="journal article" date="2016" name="Genome Biol. Evol.">
        <title>Divergent and convergent evolution of fungal pathogenicity.</title>
        <authorList>
            <person name="Shang Y."/>
            <person name="Xiao G."/>
            <person name="Zheng P."/>
            <person name="Cen K."/>
            <person name="Zhan S."/>
            <person name="Wang C."/>
        </authorList>
    </citation>
    <scope>NUCLEOTIDE SEQUENCE [LARGE SCALE GENOMIC DNA]</scope>
    <source>
        <strain evidence="8 9">RCEF 2490</strain>
    </source>
</reference>
<keyword evidence="4 6" id="KW-1133">Transmembrane helix</keyword>
<protein>
    <submittedName>
        <fullName evidence="8">Amino acid/polyamine transporter I</fullName>
    </submittedName>
</protein>
<proteinExistence type="predicted"/>
<comment type="subcellular location">
    <subcellularLocation>
        <location evidence="1">Membrane</location>
        <topology evidence="1">Multi-pass membrane protein</topology>
    </subcellularLocation>
</comment>
<keyword evidence="5 6" id="KW-0472">Membrane</keyword>
<dbReference type="PIRSF" id="PIRSF006060">
    <property type="entry name" value="AA_transporter"/>
    <property type="match status" value="1"/>
</dbReference>
<feature type="transmembrane region" description="Helical" evidence="6">
    <location>
        <begin position="451"/>
        <end position="473"/>
    </location>
</feature>
<keyword evidence="3 6" id="KW-0812">Transmembrane</keyword>
<name>A0A162HZN9_9HYPO</name>
<feature type="transmembrane region" description="Helical" evidence="6">
    <location>
        <begin position="373"/>
        <end position="395"/>
    </location>
</feature>
<feature type="transmembrane region" description="Helical" evidence="6">
    <location>
        <begin position="332"/>
        <end position="352"/>
    </location>
</feature>
<organism evidence="8 9">
    <name type="scientific">Moelleriella libera RCEF 2490</name>
    <dbReference type="NCBI Taxonomy" id="1081109"/>
    <lineage>
        <taxon>Eukaryota</taxon>
        <taxon>Fungi</taxon>
        <taxon>Dikarya</taxon>
        <taxon>Ascomycota</taxon>
        <taxon>Pezizomycotina</taxon>
        <taxon>Sordariomycetes</taxon>
        <taxon>Hypocreomycetidae</taxon>
        <taxon>Hypocreales</taxon>
        <taxon>Clavicipitaceae</taxon>
        <taxon>Moelleriella</taxon>
    </lineage>
</organism>
<feature type="domain" description="Amino acid permease/ SLC12A" evidence="7">
    <location>
        <begin position="47"/>
        <end position="504"/>
    </location>
</feature>
<evidence type="ECO:0000313" key="8">
    <source>
        <dbReference type="EMBL" id="KZZ86683.1"/>
    </source>
</evidence>
<dbReference type="EMBL" id="AZGY01000064">
    <property type="protein sequence ID" value="KZZ86683.1"/>
    <property type="molecule type" value="Genomic_DNA"/>
</dbReference>
<gene>
    <name evidence="8" type="ORF">AAL_08460</name>
</gene>
<evidence type="ECO:0000256" key="5">
    <source>
        <dbReference type="ARBA" id="ARBA00023136"/>
    </source>
</evidence>
<dbReference type="InterPro" id="IPR004841">
    <property type="entry name" value="AA-permease/SLC12A_dom"/>
</dbReference>
<feature type="transmembrane region" description="Helical" evidence="6">
    <location>
        <begin position="157"/>
        <end position="179"/>
    </location>
</feature>
<dbReference type="STRING" id="1081109.A0A162HZN9"/>
<evidence type="ECO:0000256" key="1">
    <source>
        <dbReference type="ARBA" id="ARBA00004141"/>
    </source>
</evidence>
<feature type="transmembrane region" description="Helical" evidence="6">
    <location>
        <begin position="50"/>
        <end position="72"/>
    </location>
</feature>
<evidence type="ECO:0000259" key="7">
    <source>
        <dbReference type="Pfam" id="PF00324"/>
    </source>
</evidence>
<dbReference type="PANTHER" id="PTHR43341:SF38">
    <property type="entry name" value="PROLINE TRANSPORTER (EUROFUNG)"/>
    <property type="match status" value="1"/>
</dbReference>